<organism evidence="2 3">
    <name type="scientific">Azospirillum himalayense</name>
    <dbReference type="NCBI Taxonomy" id="654847"/>
    <lineage>
        <taxon>Bacteria</taxon>
        <taxon>Pseudomonadati</taxon>
        <taxon>Pseudomonadota</taxon>
        <taxon>Alphaproteobacteria</taxon>
        <taxon>Rhodospirillales</taxon>
        <taxon>Azospirillaceae</taxon>
        <taxon>Azospirillum</taxon>
    </lineage>
</organism>
<accession>A0ABW0GFI2</accession>
<proteinExistence type="predicted"/>
<gene>
    <name evidence="2" type="ORF">ACFPMG_31570</name>
</gene>
<dbReference type="EMBL" id="JBHSLC010000115">
    <property type="protein sequence ID" value="MFC5359546.1"/>
    <property type="molecule type" value="Genomic_DNA"/>
</dbReference>
<sequence>MSEQALEARPKKRGGRKPADDNGGRTYFVGPNDTVVHTADLYAEVSSGRATQATIAKRFGLSDSEISRRFAEAGFPPLKRGRRPAMVTE</sequence>
<reference evidence="3" key="1">
    <citation type="journal article" date="2019" name="Int. J. Syst. Evol. Microbiol.">
        <title>The Global Catalogue of Microorganisms (GCM) 10K type strain sequencing project: providing services to taxonomists for standard genome sequencing and annotation.</title>
        <authorList>
            <consortium name="The Broad Institute Genomics Platform"/>
            <consortium name="The Broad Institute Genome Sequencing Center for Infectious Disease"/>
            <person name="Wu L."/>
            <person name="Ma J."/>
        </authorList>
    </citation>
    <scope>NUCLEOTIDE SEQUENCE [LARGE SCALE GENOMIC DNA]</scope>
    <source>
        <strain evidence="3">CCUG 58760</strain>
    </source>
</reference>
<name>A0ABW0GFI2_9PROT</name>
<keyword evidence="3" id="KW-1185">Reference proteome</keyword>
<evidence type="ECO:0008006" key="4">
    <source>
        <dbReference type="Google" id="ProtNLM"/>
    </source>
</evidence>
<dbReference type="RefSeq" id="WP_376999659.1">
    <property type="nucleotide sequence ID" value="NZ_JBHSLC010000115.1"/>
</dbReference>
<evidence type="ECO:0000313" key="3">
    <source>
        <dbReference type="Proteomes" id="UP001596166"/>
    </source>
</evidence>
<evidence type="ECO:0000313" key="2">
    <source>
        <dbReference type="EMBL" id="MFC5359546.1"/>
    </source>
</evidence>
<dbReference type="Proteomes" id="UP001596166">
    <property type="component" value="Unassembled WGS sequence"/>
</dbReference>
<feature type="region of interest" description="Disordered" evidence="1">
    <location>
        <begin position="1"/>
        <end position="29"/>
    </location>
</feature>
<protein>
    <recommendedName>
        <fullName evidence="4">Helix-turn-helix domain-containing protein</fullName>
    </recommendedName>
</protein>
<comment type="caution">
    <text evidence="2">The sequence shown here is derived from an EMBL/GenBank/DDBJ whole genome shotgun (WGS) entry which is preliminary data.</text>
</comment>
<evidence type="ECO:0000256" key="1">
    <source>
        <dbReference type="SAM" id="MobiDB-lite"/>
    </source>
</evidence>